<comment type="caution">
    <text evidence="1">The sequence shown here is derived from an EMBL/GenBank/DDBJ whole genome shotgun (WGS) entry which is preliminary data.</text>
</comment>
<sequence>MFIFLCPNPEFTDTDHYFQYISKLVYFRLHRQQLPLLRNITGAAEGEDGCYLKEDAGASNITNVPFIYNKPTLTKRHTGQFPKCLPNNWIR</sequence>
<keyword evidence="2" id="KW-1185">Reference proteome</keyword>
<dbReference type="AlphaFoldDB" id="A0A4Y2MXJ6"/>
<accession>A0A4Y2MXJ6</accession>
<reference evidence="1 2" key="1">
    <citation type="journal article" date="2019" name="Sci. Rep.">
        <title>Orb-weaving spider Araneus ventricosus genome elucidates the spidroin gene catalogue.</title>
        <authorList>
            <person name="Kono N."/>
            <person name="Nakamura H."/>
            <person name="Ohtoshi R."/>
            <person name="Moran D.A.P."/>
            <person name="Shinohara A."/>
            <person name="Yoshida Y."/>
            <person name="Fujiwara M."/>
            <person name="Mori M."/>
            <person name="Tomita M."/>
            <person name="Arakawa K."/>
        </authorList>
    </citation>
    <scope>NUCLEOTIDE SEQUENCE [LARGE SCALE GENOMIC DNA]</scope>
</reference>
<gene>
    <name evidence="1" type="ORF">AVEN_128454_1</name>
</gene>
<dbReference type="EMBL" id="BGPR01008150">
    <property type="protein sequence ID" value="GBN31891.1"/>
    <property type="molecule type" value="Genomic_DNA"/>
</dbReference>
<proteinExistence type="predicted"/>
<protein>
    <submittedName>
        <fullName evidence="1">Uncharacterized protein</fullName>
    </submittedName>
</protein>
<organism evidence="1 2">
    <name type="scientific">Araneus ventricosus</name>
    <name type="common">Orbweaver spider</name>
    <name type="synonym">Epeira ventricosa</name>
    <dbReference type="NCBI Taxonomy" id="182803"/>
    <lineage>
        <taxon>Eukaryota</taxon>
        <taxon>Metazoa</taxon>
        <taxon>Ecdysozoa</taxon>
        <taxon>Arthropoda</taxon>
        <taxon>Chelicerata</taxon>
        <taxon>Arachnida</taxon>
        <taxon>Araneae</taxon>
        <taxon>Araneomorphae</taxon>
        <taxon>Entelegynae</taxon>
        <taxon>Araneoidea</taxon>
        <taxon>Araneidae</taxon>
        <taxon>Araneus</taxon>
    </lineage>
</organism>
<evidence type="ECO:0000313" key="1">
    <source>
        <dbReference type="EMBL" id="GBN31891.1"/>
    </source>
</evidence>
<name>A0A4Y2MXJ6_ARAVE</name>
<dbReference type="Proteomes" id="UP000499080">
    <property type="component" value="Unassembled WGS sequence"/>
</dbReference>
<evidence type="ECO:0000313" key="2">
    <source>
        <dbReference type="Proteomes" id="UP000499080"/>
    </source>
</evidence>